<dbReference type="Proteomes" id="UP000199681">
    <property type="component" value="Unassembled WGS sequence"/>
</dbReference>
<dbReference type="EMBL" id="FOPW01000006">
    <property type="protein sequence ID" value="SFH47248.1"/>
    <property type="molecule type" value="Genomic_DNA"/>
</dbReference>
<accession>A0A1I3AB29</accession>
<evidence type="ECO:0000259" key="2">
    <source>
        <dbReference type="Pfam" id="PF01551"/>
    </source>
</evidence>
<dbReference type="InterPro" id="IPR016047">
    <property type="entry name" value="M23ase_b-sheet_dom"/>
</dbReference>
<evidence type="ECO:0000313" key="3">
    <source>
        <dbReference type="EMBL" id="SFH47248.1"/>
    </source>
</evidence>
<dbReference type="RefSeq" id="WP_092449211.1">
    <property type="nucleotide sequence ID" value="NZ_BKAC01000005.1"/>
</dbReference>
<organism evidence="4 6">
    <name type="scientific">Cryobacterium levicorallinum</name>
    <dbReference type="NCBI Taxonomy" id="995038"/>
    <lineage>
        <taxon>Bacteria</taxon>
        <taxon>Bacillati</taxon>
        <taxon>Actinomycetota</taxon>
        <taxon>Actinomycetes</taxon>
        <taxon>Micrococcales</taxon>
        <taxon>Microbacteriaceae</taxon>
        <taxon>Cryobacterium</taxon>
    </lineage>
</organism>
<dbReference type="SUPFAM" id="SSF51261">
    <property type="entry name" value="Duplicated hybrid motif"/>
    <property type="match status" value="2"/>
</dbReference>
<feature type="signal peptide" evidence="1">
    <location>
        <begin position="1"/>
        <end position="30"/>
    </location>
</feature>
<dbReference type="InterPro" id="IPR050570">
    <property type="entry name" value="Cell_wall_metabolism_enzyme"/>
</dbReference>
<evidence type="ECO:0000313" key="6">
    <source>
        <dbReference type="Proteomes" id="UP000297963"/>
    </source>
</evidence>
<dbReference type="AlphaFoldDB" id="A0A1I3AB29"/>
<keyword evidence="1" id="KW-0732">Signal</keyword>
<evidence type="ECO:0000313" key="5">
    <source>
        <dbReference type="Proteomes" id="UP000199681"/>
    </source>
</evidence>
<dbReference type="Proteomes" id="UP000297963">
    <property type="component" value="Unassembled WGS sequence"/>
</dbReference>
<proteinExistence type="predicted"/>
<dbReference type="PANTHER" id="PTHR21666:SF270">
    <property type="entry name" value="MUREIN HYDROLASE ACTIVATOR ENVC"/>
    <property type="match status" value="1"/>
</dbReference>
<feature type="domain" description="M23ase beta-sheet core" evidence="2">
    <location>
        <begin position="69"/>
        <end position="161"/>
    </location>
</feature>
<comment type="caution">
    <text evidence="4">The sequence shown here is derived from an EMBL/GenBank/DDBJ whole genome shotgun (WGS) entry which is preliminary data.</text>
</comment>
<reference evidence="4 6" key="2">
    <citation type="submission" date="2019-03" db="EMBL/GenBank/DDBJ databases">
        <title>Genomics of glacier-inhabiting Cryobacterium strains.</title>
        <authorList>
            <person name="Liu Q."/>
            <person name="Xin Y.-H."/>
        </authorList>
    </citation>
    <scope>NUCLEOTIDE SEQUENCE [LARGE SCALE GENOMIC DNA]</scope>
    <source>
        <strain evidence="4 6">Hh34</strain>
    </source>
</reference>
<protein>
    <submittedName>
        <fullName evidence="4">M23 family metallopeptidase</fullName>
    </submittedName>
    <submittedName>
        <fullName evidence="3">Peptidase family M23</fullName>
    </submittedName>
</protein>
<dbReference type="PANTHER" id="PTHR21666">
    <property type="entry name" value="PEPTIDASE-RELATED"/>
    <property type="match status" value="1"/>
</dbReference>
<dbReference type="STRING" id="995038.SAMN05216274_10616"/>
<sequence>MHTLRNLAIRRLAASAVMLLILLGSPFATASAVPPAVVTPGVDGWRWPLPEPHRVIAPFIAPVMPYAAGHRGIDLTAQTGDTVLAPHDGVVSFAGVVVDRPVLSITQVGDLITTVEPVLALVAEGDRVQGGQQIGTVATGGHCPPGCLHLGVRLHGNYVSPLLYLGGLQRAVLLPAGP</sequence>
<dbReference type="Pfam" id="PF01551">
    <property type="entry name" value="Peptidase_M23"/>
    <property type="match status" value="1"/>
</dbReference>
<evidence type="ECO:0000256" key="1">
    <source>
        <dbReference type="SAM" id="SignalP"/>
    </source>
</evidence>
<evidence type="ECO:0000313" key="4">
    <source>
        <dbReference type="EMBL" id="TFB86470.1"/>
    </source>
</evidence>
<keyword evidence="5" id="KW-1185">Reference proteome</keyword>
<dbReference type="GO" id="GO:0004222">
    <property type="term" value="F:metalloendopeptidase activity"/>
    <property type="evidence" value="ECO:0007669"/>
    <property type="project" value="TreeGrafter"/>
</dbReference>
<name>A0A1I3AB29_9MICO</name>
<reference evidence="3 5" key="1">
    <citation type="submission" date="2016-10" db="EMBL/GenBank/DDBJ databases">
        <authorList>
            <person name="Varghese N."/>
            <person name="Submissions S."/>
        </authorList>
    </citation>
    <scope>NUCLEOTIDE SEQUENCE [LARGE SCALE GENOMIC DNA]</scope>
    <source>
        <strain evidence="3 5">GMCC 1.11211</strain>
    </source>
</reference>
<dbReference type="EMBL" id="SOFE01000008">
    <property type="protein sequence ID" value="TFB86470.1"/>
    <property type="molecule type" value="Genomic_DNA"/>
</dbReference>
<dbReference type="InterPro" id="IPR011055">
    <property type="entry name" value="Dup_hybrid_motif"/>
</dbReference>
<feature type="chain" id="PRO_5044559392" evidence="1">
    <location>
        <begin position="31"/>
        <end position="178"/>
    </location>
</feature>
<dbReference type="CDD" id="cd12797">
    <property type="entry name" value="M23_peptidase"/>
    <property type="match status" value="1"/>
</dbReference>
<dbReference type="Gene3D" id="2.70.70.10">
    <property type="entry name" value="Glucose Permease (Domain IIA)"/>
    <property type="match status" value="1"/>
</dbReference>
<gene>
    <name evidence="4" type="ORF">E3O11_04020</name>
    <name evidence="3" type="ORF">SAMN05216274_10616</name>
</gene>